<evidence type="ECO:0000313" key="3">
    <source>
        <dbReference type="Proteomes" id="UP000238415"/>
    </source>
</evidence>
<keyword evidence="1" id="KW-0175">Coiled coil</keyword>
<evidence type="ECO:0000313" key="2">
    <source>
        <dbReference type="EMBL" id="PRR70246.1"/>
    </source>
</evidence>
<keyword evidence="3" id="KW-1185">Reference proteome</keyword>
<dbReference type="OrthoDB" id="1727275at2"/>
<sequence>MAYFLIVTGILLVATSFLAALRLKDGLSGENGSGISTANTELFVRLAALQREVEALKKTVAELQDELYLVPSEEELPGNAAPYGAVAEQIRQAHAAGESIESLARRFGRGKGEIALILNLKR</sequence>
<proteinExistence type="predicted"/>
<accession>A0A2T0AN07</accession>
<feature type="coiled-coil region" evidence="1">
    <location>
        <begin position="39"/>
        <end position="66"/>
    </location>
</feature>
<organism evidence="2 3">
    <name type="scientific">Neomoorella humiferrea</name>
    <dbReference type="NCBI Taxonomy" id="676965"/>
    <lineage>
        <taxon>Bacteria</taxon>
        <taxon>Bacillati</taxon>
        <taxon>Bacillota</taxon>
        <taxon>Clostridia</taxon>
        <taxon>Neomoorellales</taxon>
        <taxon>Neomoorellaceae</taxon>
        <taxon>Neomoorella</taxon>
    </lineage>
</organism>
<name>A0A2T0AN07_9FIRM</name>
<evidence type="ECO:0000256" key="1">
    <source>
        <dbReference type="SAM" id="Coils"/>
    </source>
</evidence>
<evidence type="ECO:0008006" key="4">
    <source>
        <dbReference type="Google" id="ProtNLM"/>
    </source>
</evidence>
<protein>
    <recommendedName>
        <fullName evidence="4">DUF2802 domain-containing protein</fullName>
    </recommendedName>
</protein>
<dbReference type="EMBL" id="PVXM01000049">
    <property type="protein sequence ID" value="PRR70246.1"/>
    <property type="molecule type" value="Genomic_DNA"/>
</dbReference>
<dbReference type="AlphaFoldDB" id="A0A2T0AN07"/>
<dbReference type="RefSeq" id="WP_106005958.1">
    <property type="nucleotide sequence ID" value="NZ_CP136418.1"/>
</dbReference>
<reference evidence="2 3" key="1">
    <citation type="submission" date="2018-03" db="EMBL/GenBank/DDBJ databases">
        <title>Genome sequence of Moorella humiferrea DSM 23265.</title>
        <authorList>
            <person name="Poehlein A."/>
            <person name="Daniel R."/>
        </authorList>
    </citation>
    <scope>NUCLEOTIDE SEQUENCE [LARGE SCALE GENOMIC DNA]</scope>
    <source>
        <strain evidence="2 3">DSM 23265</strain>
    </source>
</reference>
<dbReference type="Proteomes" id="UP000238415">
    <property type="component" value="Unassembled WGS sequence"/>
</dbReference>
<comment type="caution">
    <text evidence="2">The sequence shown here is derived from an EMBL/GenBank/DDBJ whole genome shotgun (WGS) entry which is preliminary data.</text>
</comment>
<gene>
    <name evidence="2" type="ORF">MOHU_20370</name>
</gene>